<dbReference type="AlphaFoldDB" id="A0A3D8K3D2"/>
<reference evidence="2 3" key="1">
    <citation type="submission" date="2018-08" db="EMBL/GenBank/DDBJ databases">
        <title>Paraburkholderia sp. DHOM06 isolated from forest soil.</title>
        <authorList>
            <person name="Gao Z.-H."/>
            <person name="Qiu L.-H."/>
        </authorList>
    </citation>
    <scope>NUCLEOTIDE SEQUENCE [LARGE SCALE GENOMIC DNA]</scope>
    <source>
        <strain evidence="2 3">DHOM06</strain>
    </source>
</reference>
<evidence type="ECO:0000256" key="1">
    <source>
        <dbReference type="SAM" id="Phobius"/>
    </source>
</evidence>
<proteinExistence type="predicted"/>
<name>A0A3D8K3D2_9BURK</name>
<dbReference type="RefSeq" id="WP_115533360.1">
    <property type="nucleotide sequence ID" value="NZ_QRGA01000005.1"/>
</dbReference>
<dbReference type="Pfam" id="PF12966">
    <property type="entry name" value="AtpR"/>
    <property type="match status" value="1"/>
</dbReference>
<keyword evidence="1" id="KW-0812">Transmembrane</keyword>
<gene>
    <name evidence="2" type="ORF">DWV00_09810</name>
</gene>
<dbReference type="EMBL" id="QRGA01000005">
    <property type="protein sequence ID" value="RDU99385.1"/>
    <property type="molecule type" value="Genomic_DNA"/>
</dbReference>
<evidence type="ECO:0000313" key="2">
    <source>
        <dbReference type="EMBL" id="RDU99385.1"/>
    </source>
</evidence>
<evidence type="ECO:0008006" key="4">
    <source>
        <dbReference type="Google" id="ProtNLM"/>
    </source>
</evidence>
<comment type="caution">
    <text evidence="2">The sequence shown here is derived from an EMBL/GenBank/DDBJ whole genome shotgun (WGS) entry which is preliminary data.</text>
</comment>
<evidence type="ECO:0000313" key="3">
    <source>
        <dbReference type="Proteomes" id="UP000256838"/>
    </source>
</evidence>
<feature type="transmembrane region" description="Helical" evidence="1">
    <location>
        <begin position="48"/>
        <end position="77"/>
    </location>
</feature>
<accession>A0A3D8K3D2</accession>
<protein>
    <recommendedName>
        <fullName evidence="4">ATP synthase subunit I</fullName>
    </recommendedName>
</protein>
<keyword evidence="1" id="KW-0472">Membrane</keyword>
<organism evidence="2 3">
    <name type="scientific">Trinickia dinghuensis</name>
    <dbReference type="NCBI Taxonomy" id="2291023"/>
    <lineage>
        <taxon>Bacteria</taxon>
        <taxon>Pseudomonadati</taxon>
        <taxon>Pseudomonadota</taxon>
        <taxon>Betaproteobacteria</taxon>
        <taxon>Burkholderiales</taxon>
        <taxon>Burkholderiaceae</taxon>
        <taxon>Trinickia</taxon>
    </lineage>
</organism>
<keyword evidence="3" id="KW-1185">Reference proteome</keyword>
<sequence>MTNLPLAAILIGLGAGLGIGSALSATLYWNGCLFARGHVLAALAAQLLRLALAALMLVVLARIGATTLLASCAGIVVARTWSIRRVLGTLP</sequence>
<keyword evidence="1" id="KW-1133">Transmembrane helix</keyword>
<dbReference type="Proteomes" id="UP000256838">
    <property type="component" value="Unassembled WGS sequence"/>
</dbReference>
<dbReference type="InterPro" id="IPR017581">
    <property type="entry name" value="AtpR-like"/>
</dbReference>